<dbReference type="EMBL" id="BSVA01000001">
    <property type="protein sequence ID" value="GMA93054.1"/>
    <property type="molecule type" value="Genomic_DNA"/>
</dbReference>
<keyword evidence="1" id="KW-0472">Membrane</keyword>
<feature type="transmembrane region" description="Helical" evidence="1">
    <location>
        <begin position="146"/>
        <end position="166"/>
    </location>
</feature>
<keyword evidence="1" id="KW-0812">Transmembrane</keyword>
<protein>
    <recommendedName>
        <fullName evidence="4">DUF2812 domain-containing protein</fullName>
    </recommendedName>
</protein>
<organism evidence="2 3">
    <name type="scientific">Homoserinibacter gongjuensis</name>
    <dbReference type="NCBI Taxonomy" id="1162968"/>
    <lineage>
        <taxon>Bacteria</taxon>
        <taxon>Bacillati</taxon>
        <taxon>Actinomycetota</taxon>
        <taxon>Actinomycetes</taxon>
        <taxon>Micrococcales</taxon>
        <taxon>Microbacteriaceae</taxon>
        <taxon>Homoserinibacter</taxon>
    </lineage>
</organism>
<dbReference type="RefSeq" id="WP_284301776.1">
    <property type="nucleotide sequence ID" value="NZ_BSVA01000001.1"/>
</dbReference>
<proteinExistence type="predicted"/>
<evidence type="ECO:0000313" key="2">
    <source>
        <dbReference type="EMBL" id="GMA93054.1"/>
    </source>
</evidence>
<gene>
    <name evidence="2" type="ORF">GCM10025869_35830</name>
</gene>
<comment type="caution">
    <text evidence="2">The sequence shown here is derived from an EMBL/GenBank/DDBJ whole genome shotgun (WGS) entry which is preliminary data.</text>
</comment>
<evidence type="ECO:0000256" key="1">
    <source>
        <dbReference type="SAM" id="Phobius"/>
    </source>
</evidence>
<keyword evidence="1" id="KW-1133">Transmembrane helix</keyword>
<reference evidence="3" key="1">
    <citation type="journal article" date="2019" name="Int. J. Syst. Evol. Microbiol.">
        <title>The Global Catalogue of Microorganisms (GCM) 10K type strain sequencing project: providing services to taxonomists for standard genome sequencing and annotation.</title>
        <authorList>
            <consortium name="The Broad Institute Genomics Platform"/>
            <consortium name="The Broad Institute Genome Sequencing Center for Infectious Disease"/>
            <person name="Wu L."/>
            <person name="Ma J."/>
        </authorList>
    </citation>
    <scope>NUCLEOTIDE SEQUENCE [LARGE SCALE GENOMIC DNA]</scope>
    <source>
        <strain evidence="3">NBRC 108755</strain>
    </source>
</reference>
<name>A0ABQ6K0W0_9MICO</name>
<evidence type="ECO:0000313" key="3">
    <source>
        <dbReference type="Proteomes" id="UP001157069"/>
    </source>
</evidence>
<keyword evidence="3" id="KW-1185">Reference proteome</keyword>
<evidence type="ECO:0008006" key="4">
    <source>
        <dbReference type="Google" id="ProtNLM"/>
    </source>
</evidence>
<feature type="transmembrane region" description="Helical" evidence="1">
    <location>
        <begin position="118"/>
        <end position="140"/>
    </location>
</feature>
<dbReference type="Proteomes" id="UP001157069">
    <property type="component" value="Unassembled WGS sequence"/>
</dbReference>
<accession>A0ABQ6K0W0</accession>
<sequence length="195" mass="21111">MSAGLSVRILQTHDAAGRPAAAEYLAPIPDSPSLELAVATVLAPFELHPTDRAGVYTYRDLSRGSGWLELLGFTPGGLQRAADAVLMVRVERELGGGMAPFRNEDVHVPRTSRSQNPWLRIVFGTVGILLGAWVVLTGVTASELPLAITCWVMGPLLVAAFGWLLVSGIRQVRWWHAARANALRLEGRVPDRLTT</sequence>